<dbReference type="FunFam" id="3.40.50.720:FF:000137">
    <property type="entry name" value="Hydroxysteroid (17-beta) dehydrogenase 3"/>
    <property type="match status" value="1"/>
</dbReference>
<dbReference type="OMA" id="GFNVFLH"/>
<reference evidence="8" key="2">
    <citation type="submission" date="2021-05" db="UniProtKB">
        <authorList>
            <consortium name="EnsemblPlants"/>
        </authorList>
    </citation>
    <scope>IDENTIFICATION</scope>
    <source>
        <strain evidence="8">subsp. malaccensis</strain>
    </source>
</reference>
<dbReference type="InterPro" id="IPR036291">
    <property type="entry name" value="NAD(P)-bd_dom_sf"/>
</dbReference>
<dbReference type="PRINTS" id="PR00081">
    <property type="entry name" value="GDHRDH"/>
</dbReference>
<sequence>MEIDDFINVLKAQPSLIILLSSLGFLTLLRAAIAPLSWVYSTFLRPGKDLKSSYGSWALVTGATDGIGKAIAVQLALRGLHLVLAGRNPAKLEQVADGIRAAHTATMVKTVIVDLATDAADWIDRLEAEIEALDVGVLVNSAGTTYPHAMFFHEVEEELWRSIVRVNVEATTRVTRAVLPGMLRRRKGAVVNLGSAASAVLPSFPFSAVYAATKAYIDQLSRSLFVEYQRMGIDVQCQIPFYVATKMVSTKQSSTFVPSPDEYAKAAVDWIGYGPRCTPYWSHSLQWCFTCFIPDFVLDLWRLHVGITNRNQAVRSKEE</sequence>
<dbReference type="Pfam" id="PF00106">
    <property type="entry name" value="adh_short"/>
    <property type="match status" value="1"/>
</dbReference>
<proteinExistence type="inferred from homology"/>
<keyword evidence="9" id="KW-1185">Reference proteome</keyword>
<dbReference type="PIRSF" id="PIRSF000126">
    <property type="entry name" value="11-beta-HSD1"/>
    <property type="match status" value="1"/>
</dbReference>
<dbReference type="EnsemblPlants" id="Ma10_t03820.1">
    <property type="protein sequence ID" value="Ma10_p03820.1"/>
    <property type="gene ID" value="Ma10_g03820"/>
</dbReference>
<dbReference type="PANTHER" id="PTHR43899">
    <property type="entry name" value="RH59310P"/>
    <property type="match status" value="1"/>
</dbReference>
<dbReference type="PANTHER" id="PTHR43899:SF13">
    <property type="entry name" value="RH59310P"/>
    <property type="match status" value="1"/>
</dbReference>
<dbReference type="OrthoDB" id="5545019at2759"/>
<dbReference type="EMBL" id="HG996476">
    <property type="protein sequence ID" value="CAG1852752.1"/>
    <property type="molecule type" value="Genomic_DNA"/>
</dbReference>
<evidence type="ECO:0000256" key="3">
    <source>
        <dbReference type="ARBA" id="ARBA00023002"/>
    </source>
</evidence>
<dbReference type="InterPro" id="IPR051019">
    <property type="entry name" value="VLCFA-Steroid_DH"/>
</dbReference>
<name>A0A804KSB8_MUSAM</name>
<comment type="similarity">
    <text evidence="1 4">Belongs to the short-chain dehydrogenases/reductases (SDR) family.</text>
</comment>
<dbReference type="SUPFAM" id="SSF51735">
    <property type="entry name" value="NAD(P)-binding Rossmann-fold domains"/>
    <property type="match status" value="1"/>
</dbReference>
<evidence type="ECO:0000313" key="7">
    <source>
        <dbReference type="EMBL" id="CAG1852752.1"/>
    </source>
</evidence>
<accession>A0A804KSB8</accession>
<dbReference type="GO" id="GO:0045703">
    <property type="term" value="F:ketoreductase activity"/>
    <property type="evidence" value="ECO:0000318"/>
    <property type="project" value="GO_Central"/>
</dbReference>
<dbReference type="Gramene" id="Ma10_t03820.1">
    <property type="protein sequence ID" value="Ma10_p03820.1"/>
    <property type="gene ID" value="Ma10_g03820"/>
</dbReference>
<dbReference type="Gene3D" id="3.40.50.720">
    <property type="entry name" value="NAD(P)-binding Rossmann-like Domain"/>
    <property type="match status" value="1"/>
</dbReference>
<reference evidence="7" key="1">
    <citation type="submission" date="2021-03" db="EMBL/GenBank/DDBJ databases">
        <authorList>
            <consortium name="Genoscope - CEA"/>
            <person name="William W."/>
        </authorList>
    </citation>
    <scope>NUCLEOTIDE SEQUENCE</scope>
    <source>
        <strain evidence="7">Doubled-haploid Pahang</strain>
    </source>
</reference>
<dbReference type="InParanoid" id="A0A804KSB8"/>
<dbReference type="GO" id="GO:0005783">
    <property type="term" value="C:endoplasmic reticulum"/>
    <property type="evidence" value="ECO:0000318"/>
    <property type="project" value="GO_Central"/>
</dbReference>
<dbReference type="InterPro" id="IPR057326">
    <property type="entry name" value="KR_dom"/>
</dbReference>
<evidence type="ECO:0000259" key="6">
    <source>
        <dbReference type="SMART" id="SM00822"/>
    </source>
</evidence>
<dbReference type="AlphaFoldDB" id="A0A804KSB8"/>
<keyword evidence="2" id="KW-0521">NADP</keyword>
<evidence type="ECO:0000313" key="9">
    <source>
        <dbReference type="Proteomes" id="UP000012960"/>
    </source>
</evidence>
<dbReference type="SMR" id="A0A804KSB8"/>
<keyword evidence="5" id="KW-1133">Transmembrane helix</keyword>
<feature type="domain" description="Ketoreductase" evidence="6">
    <location>
        <begin position="56"/>
        <end position="236"/>
    </location>
</feature>
<dbReference type="InterPro" id="IPR002347">
    <property type="entry name" value="SDR_fam"/>
</dbReference>
<gene>
    <name evidence="7" type="ORF">GSMUA_309780.1</name>
</gene>
<organism evidence="8 9">
    <name type="scientific">Musa acuminata subsp. malaccensis</name>
    <name type="common">Wild banana</name>
    <name type="synonym">Musa malaccensis</name>
    <dbReference type="NCBI Taxonomy" id="214687"/>
    <lineage>
        <taxon>Eukaryota</taxon>
        <taxon>Viridiplantae</taxon>
        <taxon>Streptophyta</taxon>
        <taxon>Embryophyta</taxon>
        <taxon>Tracheophyta</taxon>
        <taxon>Spermatophyta</taxon>
        <taxon>Magnoliopsida</taxon>
        <taxon>Liliopsida</taxon>
        <taxon>Zingiberales</taxon>
        <taxon>Musaceae</taxon>
        <taxon>Musa</taxon>
    </lineage>
</organism>
<evidence type="ECO:0000256" key="2">
    <source>
        <dbReference type="ARBA" id="ARBA00022857"/>
    </source>
</evidence>
<evidence type="ECO:0000256" key="1">
    <source>
        <dbReference type="ARBA" id="ARBA00006484"/>
    </source>
</evidence>
<dbReference type="CDD" id="cd05356">
    <property type="entry name" value="17beta-HSD1_like_SDR_c"/>
    <property type="match status" value="1"/>
</dbReference>
<dbReference type="SMART" id="SM00822">
    <property type="entry name" value="PKS_KR"/>
    <property type="match status" value="1"/>
</dbReference>
<dbReference type="Proteomes" id="UP000012960">
    <property type="component" value="Unplaced"/>
</dbReference>
<keyword evidence="5" id="KW-0472">Membrane</keyword>
<protein>
    <submittedName>
        <fullName evidence="7">(wild Malaysian banana) hypothetical protein</fullName>
    </submittedName>
</protein>
<evidence type="ECO:0000313" key="8">
    <source>
        <dbReference type="EnsemblPlants" id="Ma10_p03820.1"/>
    </source>
</evidence>
<evidence type="ECO:0000256" key="5">
    <source>
        <dbReference type="SAM" id="Phobius"/>
    </source>
</evidence>
<evidence type="ECO:0000256" key="4">
    <source>
        <dbReference type="RuleBase" id="RU000363"/>
    </source>
</evidence>
<dbReference type="PRINTS" id="PR00080">
    <property type="entry name" value="SDRFAMILY"/>
</dbReference>
<keyword evidence="5" id="KW-0812">Transmembrane</keyword>
<keyword evidence="3" id="KW-0560">Oxidoreductase</keyword>
<feature type="transmembrane region" description="Helical" evidence="5">
    <location>
        <begin position="16"/>
        <end position="40"/>
    </location>
</feature>